<evidence type="ECO:0000313" key="2">
    <source>
        <dbReference type="EMBL" id="MCI4674003.1"/>
    </source>
</evidence>
<keyword evidence="1" id="KW-0472">Membrane</keyword>
<evidence type="ECO:0000256" key="1">
    <source>
        <dbReference type="SAM" id="Phobius"/>
    </source>
</evidence>
<comment type="caution">
    <text evidence="2">The sequence shown here is derived from an EMBL/GenBank/DDBJ whole genome shotgun (WGS) entry which is preliminary data.</text>
</comment>
<dbReference type="Proteomes" id="UP001139068">
    <property type="component" value="Unassembled WGS sequence"/>
</dbReference>
<keyword evidence="3" id="KW-1185">Reference proteome</keyword>
<sequence length="255" mass="26655">MVSVDDVLKPVRSVGGFYSLAMDTLVAMFTKPLAWREFFLQIWFVARVAILPTLLLAIPFTVLVVFTLNVLLHEFGAADFSGTGAANASVTEIGPIVTVLVVAGTGATAMCADLGSRTIRDELAALRAMGVDPVHRLVVPRVLAATVVAMSLVSLVTFVGLAGSFAFAVFVQHVTPGAFAAGLTLFTGLPNVILGLVKGALFGVSAALIACYKGMAVRKGPQGVGNAVNETVVYSFIALFVINVVATAVYYTSVR</sequence>
<protein>
    <submittedName>
        <fullName evidence="2">ABC transporter permease</fullName>
    </submittedName>
</protein>
<accession>A0ABS9YS81</accession>
<feature type="transmembrane region" description="Helical" evidence="1">
    <location>
        <begin position="142"/>
        <end position="171"/>
    </location>
</feature>
<dbReference type="EMBL" id="JAIVFL010000001">
    <property type="protein sequence ID" value="MCI4674003.1"/>
    <property type="molecule type" value="Genomic_DNA"/>
</dbReference>
<keyword evidence="1" id="KW-0812">Transmembrane</keyword>
<evidence type="ECO:0000313" key="3">
    <source>
        <dbReference type="Proteomes" id="UP001139068"/>
    </source>
</evidence>
<dbReference type="InterPro" id="IPR030802">
    <property type="entry name" value="Permease_MalE"/>
</dbReference>
<name>A0ABS9YS81_9MYCO</name>
<reference evidence="2" key="1">
    <citation type="journal article" date="2022" name="ISME J.">
        <title>Identification of active gaseous-alkane degraders at natural gas seeps.</title>
        <authorList>
            <person name="Farhan Ul Haque M."/>
            <person name="Hernandez M."/>
            <person name="Crombie A.T."/>
            <person name="Murrell J.C."/>
        </authorList>
    </citation>
    <scope>NUCLEOTIDE SEQUENCE</scope>
    <source>
        <strain evidence="2">ANDR5</strain>
    </source>
</reference>
<dbReference type="PANTHER" id="PTHR30188:SF4">
    <property type="entry name" value="PROTEIN TRIGALACTOSYLDIACYLGLYCEROL 1, CHLOROPLASTIC"/>
    <property type="match status" value="1"/>
</dbReference>
<proteinExistence type="predicted"/>
<organism evidence="2 3">
    <name type="scientific">Candidatus Mycolicibacterium alkanivorans</name>
    <dbReference type="NCBI Taxonomy" id="2954114"/>
    <lineage>
        <taxon>Bacteria</taxon>
        <taxon>Bacillati</taxon>
        <taxon>Actinomycetota</taxon>
        <taxon>Actinomycetes</taxon>
        <taxon>Mycobacteriales</taxon>
        <taxon>Mycobacteriaceae</taxon>
        <taxon>Mycolicibacterium</taxon>
    </lineage>
</organism>
<keyword evidence="1" id="KW-1133">Transmembrane helix</keyword>
<dbReference type="RefSeq" id="WP_243070489.1">
    <property type="nucleotide sequence ID" value="NZ_JAIVFL010000001.1"/>
</dbReference>
<dbReference type="PANTHER" id="PTHR30188">
    <property type="entry name" value="ABC TRANSPORTER PERMEASE PROTEIN-RELATED"/>
    <property type="match status" value="1"/>
</dbReference>
<feature type="transmembrane region" description="Helical" evidence="1">
    <location>
        <begin position="232"/>
        <end position="251"/>
    </location>
</feature>
<feature type="transmembrane region" description="Helical" evidence="1">
    <location>
        <begin position="42"/>
        <end position="73"/>
    </location>
</feature>
<dbReference type="Pfam" id="PF02405">
    <property type="entry name" value="MlaE"/>
    <property type="match status" value="1"/>
</dbReference>
<feature type="transmembrane region" description="Helical" evidence="1">
    <location>
        <begin position="191"/>
        <end position="212"/>
    </location>
</feature>
<feature type="transmembrane region" description="Helical" evidence="1">
    <location>
        <begin position="12"/>
        <end position="30"/>
    </location>
</feature>
<gene>
    <name evidence="2" type="ORF">K9U37_03175</name>
</gene>